<organism evidence="3 4">
    <name type="scientific">Paracoccus yeei</name>
    <dbReference type="NCBI Taxonomy" id="147645"/>
    <lineage>
        <taxon>Bacteria</taxon>
        <taxon>Pseudomonadati</taxon>
        <taxon>Pseudomonadota</taxon>
        <taxon>Alphaproteobacteria</taxon>
        <taxon>Rhodobacterales</taxon>
        <taxon>Paracoccaceae</taxon>
        <taxon>Paracoccus</taxon>
    </lineage>
</organism>
<keyword evidence="4" id="KW-1185">Reference proteome</keyword>
<dbReference type="STRING" id="147645.A6J80_06210"/>
<name>A0A1V0GQA8_9RHOB</name>
<dbReference type="GO" id="GO:0006046">
    <property type="term" value="P:N-acetylglucosamine catabolic process"/>
    <property type="evidence" value="ECO:0007669"/>
    <property type="project" value="TreeGrafter"/>
</dbReference>
<evidence type="ECO:0000256" key="1">
    <source>
        <dbReference type="ARBA" id="ARBA00010716"/>
    </source>
</evidence>
<dbReference type="InterPro" id="IPR032466">
    <property type="entry name" value="Metal_Hydrolase"/>
</dbReference>
<gene>
    <name evidence="3" type="ORF">A6J80_06210</name>
</gene>
<evidence type="ECO:0000313" key="3">
    <source>
        <dbReference type="EMBL" id="ARC36025.1"/>
    </source>
</evidence>
<reference evidence="3" key="1">
    <citation type="submission" date="2017-12" db="EMBL/GenBank/DDBJ databases">
        <title>FDA dAtabase for Regulatory Grade micrObial Sequences (FDA-ARGOS): Supporting development and validation of Infectious Disease Dx tests.</title>
        <authorList>
            <person name="Campos J."/>
            <person name="Goldberg B."/>
            <person name="Tallon L."/>
            <person name="Sadzewicz L."/>
            <person name="Sengamalay N."/>
            <person name="Ott S."/>
            <person name="Godinez A."/>
            <person name="Nagaraj S."/>
            <person name="Vyas G."/>
            <person name="Aluvathingal J."/>
            <person name="Nadendla S."/>
            <person name="Geyer C."/>
            <person name="Nandy P."/>
            <person name="Hobson J."/>
            <person name="Sichtig H."/>
        </authorList>
    </citation>
    <scope>NUCLEOTIDE SEQUENCE</scope>
    <source>
        <strain evidence="3">FDAARGOS_252</strain>
    </source>
</reference>
<dbReference type="RefSeq" id="WP_080620855.1">
    <property type="nucleotide sequence ID" value="NZ_CAWMZI010000001.1"/>
</dbReference>
<dbReference type="GO" id="GO:0008448">
    <property type="term" value="F:N-acetylglucosamine-6-phosphate deacetylase activity"/>
    <property type="evidence" value="ECO:0007669"/>
    <property type="project" value="TreeGrafter"/>
</dbReference>
<sequence>MPHLPPIRLTGATILREGELRQRSVAIARGRITRGPLPAVDLQGYLVLPGIVDLLFVPPARGSAAERLRACARVAARHGITTAWPAPLWGWQDDPEPCVALVRALRPGGWPDLRPALRIESYRTDCTDALVALCREARPELAWFASDFGRLEDLRQHDPAALGAEARRLALDPAALALQLEAAALRRREVPRHLCRLAEALDEARARYGSIGDTGGAMRETHSMIGAGLAACPAAPSAAAAARAMGDPVLLSAREDERLVEFLRGGFGDAIVSDGAPGRLVTLALSLAGPELADLPRIWALLSQHPAEIMRLSDRGRLDQGCRADLVVVARDSGAVEATISAGRLIHLTGQARDRFAAVLPRGRDDMGIAAE</sequence>
<dbReference type="Proteomes" id="UP000191257">
    <property type="component" value="Chromosome"/>
</dbReference>
<comment type="similarity">
    <text evidence="1">Belongs to the metallo-dependent hydrolases superfamily. NagA family.</text>
</comment>
<dbReference type="KEGG" id="pye:A6J80_06210"/>
<accession>A0A1V0GQA8</accession>
<dbReference type="Gene3D" id="2.30.40.10">
    <property type="entry name" value="Urease, subunit C, domain 1"/>
    <property type="match status" value="1"/>
</dbReference>
<proteinExistence type="inferred from homology"/>
<dbReference type="AlphaFoldDB" id="A0A1V0GQA8"/>
<evidence type="ECO:0000256" key="2">
    <source>
        <dbReference type="ARBA" id="ARBA00022801"/>
    </source>
</evidence>
<dbReference type="SUPFAM" id="SSF51556">
    <property type="entry name" value="Metallo-dependent hydrolases"/>
    <property type="match status" value="1"/>
</dbReference>
<dbReference type="EMBL" id="CP020442">
    <property type="protein sequence ID" value="ARC36025.1"/>
    <property type="molecule type" value="Genomic_DNA"/>
</dbReference>
<dbReference type="PANTHER" id="PTHR11113">
    <property type="entry name" value="N-ACETYLGLUCOSAMINE-6-PHOSPHATE DEACETYLASE"/>
    <property type="match status" value="1"/>
</dbReference>
<keyword evidence="2" id="KW-0378">Hydrolase</keyword>
<dbReference type="eggNOG" id="COG3454">
    <property type="taxonomic scope" value="Bacteria"/>
</dbReference>
<protein>
    <submittedName>
        <fullName evidence="3">Alkylphosphonate utilization protein</fullName>
    </submittedName>
</protein>
<dbReference type="InterPro" id="IPR011059">
    <property type="entry name" value="Metal-dep_hydrolase_composite"/>
</dbReference>
<dbReference type="Gene3D" id="3.20.20.140">
    <property type="entry name" value="Metal-dependent hydrolases"/>
    <property type="match status" value="1"/>
</dbReference>
<dbReference type="PANTHER" id="PTHR11113:SF14">
    <property type="entry name" value="N-ACETYLGLUCOSAMINE-6-PHOSPHATE DEACETYLASE"/>
    <property type="match status" value="1"/>
</dbReference>
<evidence type="ECO:0000313" key="4">
    <source>
        <dbReference type="Proteomes" id="UP000191257"/>
    </source>
</evidence>
<dbReference type="SUPFAM" id="SSF51338">
    <property type="entry name" value="Composite domain of metallo-dependent hydrolases"/>
    <property type="match status" value="1"/>
</dbReference>